<name>A0A918R222_9ACTN</name>
<comment type="caution">
    <text evidence="2">The sequence shown here is derived from an EMBL/GenBank/DDBJ whole genome shotgun (WGS) entry which is preliminary data.</text>
</comment>
<protein>
    <submittedName>
        <fullName evidence="2">Uncharacterized protein</fullName>
    </submittedName>
</protein>
<reference evidence="2" key="2">
    <citation type="submission" date="2020-09" db="EMBL/GenBank/DDBJ databases">
        <authorList>
            <person name="Sun Q."/>
            <person name="Ohkuma M."/>
        </authorList>
    </citation>
    <scope>NUCLEOTIDE SEQUENCE</scope>
    <source>
        <strain evidence="2">JCM 5016</strain>
    </source>
</reference>
<organism evidence="2 3">
    <name type="scientific">Streptomyces echinoruber</name>
    <dbReference type="NCBI Taxonomy" id="68898"/>
    <lineage>
        <taxon>Bacteria</taxon>
        <taxon>Bacillati</taxon>
        <taxon>Actinomycetota</taxon>
        <taxon>Actinomycetes</taxon>
        <taxon>Kitasatosporales</taxon>
        <taxon>Streptomycetaceae</taxon>
        <taxon>Streptomyces</taxon>
    </lineage>
</organism>
<evidence type="ECO:0000256" key="1">
    <source>
        <dbReference type="SAM" id="MobiDB-lite"/>
    </source>
</evidence>
<accession>A0A918R222</accession>
<evidence type="ECO:0000313" key="3">
    <source>
        <dbReference type="Proteomes" id="UP000623010"/>
    </source>
</evidence>
<sequence>MTDRRVTDRRVADRRVTDRRVTDGLGAVAGRVHRADLPDRSSSGPGGDLVRDSGSDPDREKPGSPTRGGEPGAARVRPCDRATGAQRPSEVPSRFTPETAVR</sequence>
<feature type="region of interest" description="Disordered" evidence="1">
    <location>
        <begin position="27"/>
        <end position="102"/>
    </location>
</feature>
<proteinExistence type="predicted"/>
<dbReference type="AlphaFoldDB" id="A0A918R222"/>
<dbReference type="EMBL" id="BMWH01000005">
    <property type="protein sequence ID" value="GGZ82340.1"/>
    <property type="molecule type" value="Genomic_DNA"/>
</dbReference>
<dbReference type="Proteomes" id="UP000623010">
    <property type="component" value="Unassembled WGS sequence"/>
</dbReference>
<evidence type="ECO:0000313" key="2">
    <source>
        <dbReference type="EMBL" id="GGZ82340.1"/>
    </source>
</evidence>
<reference evidence="2" key="1">
    <citation type="journal article" date="2014" name="Int. J. Syst. Evol. Microbiol.">
        <title>Complete genome sequence of Corynebacterium casei LMG S-19264T (=DSM 44701T), isolated from a smear-ripened cheese.</title>
        <authorList>
            <consortium name="US DOE Joint Genome Institute (JGI-PGF)"/>
            <person name="Walter F."/>
            <person name="Albersmeier A."/>
            <person name="Kalinowski J."/>
            <person name="Ruckert C."/>
        </authorList>
    </citation>
    <scope>NUCLEOTIDE SEQUENCE</scope>
    <source>
        <strain evidence="2">JCM 5016</strain>
    </source>
</reference>
<gene>
    <name evidence="2" type="ORF">GCM10010389_20360</name>
</gene>
<feature type="compositionally biased region" description="Basic and acidic residues" evidence="1">
    <location>
        <begin position="49"/>
        <end position="62"/>
    </location>
</feature>
<keyword evidence="3" id="KW-1185">Reference proteome</keyword>